<evidence type="ECO:0000256" key="6">
    <source>
        <dbReference type="SAM" id="Phobius"/>
    </source>
</evidence>
<feature type="transmembrane region" description="Helical" evidence="6">
    <location>
        <begin position="5"/>
        <end position="23"/>
    </location>
</feature>
<dbReference type="GO" id="GO:0030420">
    <property type="term" value="P:establishment of competence for transformation"/>
    <property type="evidence" value="ECO:0007669"/>
    <property type="project" value="InterPro"/>
</dbReference>
<evidence type="ECO:0000256" key="1">
    <source>
        <dbReference type="ARBA" id="ARBA00004651"/>
    </source>
</evidence>
<evidence type="ECO:0000256" key="5">
    <source>
        <dbReference type="ARBA" id="ARBA00023136"/>
    </source>
</evidence>
<gene>
    <name evidence="8" type="ORF">MAG551_01960</name>
</gene>
<comment type="caution">
    <text evidence="8">The sequence shown here is derived from an EMBL/GenBank/DDBJ whole genome shotgun (WGS) entry which is preliminary data.</text>
</comment>
<feature type="domain" description="Metallo-beta-lactamase" evidence="7">
    <location>
        <begin position="616"/>
        <end position="814"/>
    </location>
</feature>
<feature type="transmembrane region" description="Helical" evidence="6">
    <location>
        <begin position="557"/>
        <end position="573"/>
    </location>
</feature>
<keyword evidence="2" id="KW-1003">Cell membrane</keyword>
<dbReference type="NCBIfam" id="TIGR00360">
    <property type="entry name" value="ComEC_N-term"/>
    <property type="match status" value="1"/>
</dbReference>
<reference evidence="8" key="1">
    <citation type="journal article" date="2021" name="ISME J.">
        <title>Fine-scale metabolic discontinuity in a stratified prokaryote microbiome of a Red Sea deep halocline.</title>
        <authorList>
            <person name="Michoud G."/>
            <person name="Ngugi D.K."/>
            <person name="Barozzi A."/>
            <person name="Merlino G."/>
            <person name="Calleja M.L."/>
            <person name="Delgado-Huertas A."/>
            <person name="Moran X.A.G."/>
            <person name="Daffonchio D."/>
        </authorList>
    </citation>
    <scope>NUCLEOTIDE SEQUENCE</scope>
    <source>
        <strain evidence="8">SuakinDeep_MAG55_1</strain>
    </source>
</reference>
<dbReference type="EMBL" id="JAANXD010000076">
    <property type="protein sequence ID" value="MBS1258896.1"/>
    <property type="molecule type" value="Genomic_DNA"/>
</dbReference>
<keyword evidence="3 6" id="KW-0812">Transmembrane</keyword>
<dbReference type="SMART" id="SM00849">
    <property type="entry name" value="Lactamase_B"/>
    <property type="match status" value="1"/>
</dbReference>
<dbReference type="InterPro" id="IPR052159">
    <property type="entry name" value="Competence_DNA_uptake"/>
</dbReference>
<accession>A0A941W5M0</accession>
<name>A0A941W5M0_9BACT</name>
<keyword evidence="4 6" id="KW-1133">Transmembrane helix</keyword>
<feature type="transmembrane region" description="Helical" evidence="6">
    <location>
        <begin position="524"/>
        <end position="545"/>
    </location>
</feature>
<dbReference type="PANTHER" id="PTHR30619">
    <property type="entry name" value="DNA INTERNALIZATION/COMPETENCE PROTEIN COMEC/REC2"/>
    <property type="match status" value="1"/>
</dbReference>
<feature type="transmembrane region" description="Helical" evidence="6">
    <location>
        <begin position="388"/>
        <end position="404"/>
    </location>
</feature>
<dbReference type="PANTHER" id="PTHR30619:SF1">
    <property type="entry name" value="RECOMBINATION PROTEIN 2"/>
    <property type="match status" value="1"/>
</dbReference>
<organism evidence="8 9">
    <name type="scientific">Candidatus Scalindua arabica</name>
    <dbReference type="NCBI Taxonomy" id="1127984"/>
    <lineage>
        <taxon>Bacteria</taxon>
        <taxon>Pseudomonadati</taxon>
        <taxon>Planctomycetota</taxon>
        <taxon>Candidatus Brocadiia</taxon>
        <taxon>Candidatus Brocadiales</taxon>
        <taxon>Candidatus Scalinduaceae</taxon>
        <taxon>Candidatus Scalindua</taxon>
    </lineage>
</organism>
<dbReference type="InterPro" id="IPR004797">
    <property type="entry name" value="Competence_ComEC/Rec2"/>
</dbReference>
<sequence>MTHRPLVGITTFFAIGIFTNYLIGIPSFIVLPAIFLTIIVYTFLFIFHSRQNATGPVKSGVLTLLILIFLTGILYHHFRSNSNAGNNISNIISTEKILIHLRGVVVSPPIDKYVQGLPLSSVVKHRKKMSNFLLRVEAVEYTPQAETARHTTKKTMYLEDFVHKTKLREWKNVSGVIKVNVYPTREEEKTLAGKRPYLSDELNYGDKVELSCKISIPSTSRNPGQFDYKNYLKKQRPRIDAVASVLSANNIKVLSKGNGNHFFAFVYGLKKQLNAVIERHVKEKSIPLVNSILLGDREKVPANLMDGFLQTGTIHFLAISGLHVGILVISLHYLLRLFRINIRLLAIIIILIVFLYAAITGMKPPIIRAGIMVAVYYGTFIVNRRWDLPNSIAAAVFIILLINPSDLFNVGFQLSVLAVLGIVYCSSRLENFFWRSTLLVEKLQAKEERSEAWFLFKVYCRKTFCVSLGAWIGVMPLIVYYFHIVTPLAVFLNILIFPLVWLILVGGFIVLILGLVLPVLVTPFAWFVSYSEIVLENLILLFSTYLKTFFCTSTPSWIWIIVYYLIVIFFILREKFKIKIAYVLILTLIISNIFLFSGLFGRTQECLKLTCFDVRHGASFFIQFPDGKNMLFDTGTKSNYDVGKFIVVPFLRQERIKKIDTVVISHEHDDHCNGIPSIVKRFRVDNVFVNKFFLQSGNRVELLKLFKEEKTKTGLVADGLEIKGYEPAKIMVLNPPDKDMLRNEGFPIENLSINDSSSVLLIDYKGYRILLCADIGERGIEMLLSQPNKPSLNRPAGRRGKDSLDTDVIQVPHHGGYCEKTEDLLKRVKPGYAIISGTEKYISPSTIETCQKHGVSLYKTHEDGAVTFTIDEEGIKVSKFIGL</sequence>
<dbReference type="InterPro" id="IPR004477">
    <property type="entry name" value="ComEC_N"/>
</dbReference>
<evidence type="ECO:0000259" key="7">
    <source>
        <dbReference type="SMART" id="SM00849"/>
    </source>
</evidence>
<dbReference type="NCBIfam" id="TIGR00361">
    <property type="entry name" value="ComEC_Rec2"/>
    <property type="match status" value="1"/>
</dbReference>
<dbReference type="CDD" id="cd07731">
    <property type="entry name" value="ComA-like_MBL-fold"/>
    <property type="match status" value="1"/>
</dbReference>
<comment type="subcellular location">
    <subcellularLocation>
        <location evidence="1">Cell membrane</location>
        <topology evidence="1">Multi-pass membrane protein</topology>
    </subcellularLocation>
</comment>
<dbReference type="SUPFAM" id="SSF56281">
    <property type="entry name" value="Metallo-hydrolase/oxidoreductase"/>
    <property type="match status" value="1"/>
</dbReference>
<evidence type="ECO:0000256" key="2">
    <source>
        <dbReference type="ARBA" id="ARBA00022475"/>
    </source>
</evidence>
<feature type="transmembrane region" description="Helical" evidence="6">
    <location>
        <begin position="464"/>
        <end position="484"/>
    </location>
</feature>
<dbReference type="InterPro" id="IPR035681">
    <property type="entry name" value="ComA-like_MBL"/>
</dbReference>
<feature type="transmembrane region" description="Helical" evidence="6">
    <location>
        <begin position="314"/>
        <end position="335"/>
    </location>
</feature>
<feature type="transmembrane region" description="Helical" evidence="6">
    <location>
        <begin position="59"/>
        <end position="78"/>
    </location>
</feature>
<dbReference type="Proteomes" id="UP000722750">
    <property type="component" value="Unassembled WGS sequence"/>
</dbReference>
<keyword evidence="5 6" id="KW-0472">Membrane</keyword>
<dbReference type="Pfam" id="PF13567">
    <property type="entry name" value="DUF4131"/>
    <property type="match status" value="1"/>
</dbReference>
<evidence type="ECO:0000313" key="8">
    <source>
        <dbReference type="EMBL" id="MBS1258896.1"/>
    </source>
</evidence>
<protein>
    <recommendedName>
        <fullName evidence="7">Metallo-beta-lactamase domain-containing protein</fullName>
    </recommendedName>
</protein>
<dbReference type="InterPro" id="IPR025405">
    <property type="entry name" value="DUF4131"/>
</dbReference>
<feature type="transmembrane region" description="Helical" evidence="6">
    <location>
        <begin position="29"/>
        <end position="47"/>
    </location>
</feature>
<dbReference type="Gene3D" id="3.60.15.10">
    <property type="entry name" value="Ribonuclease Z/Hydroxyacylglutathione hydrolase-like"/>
    <property type="match status" value="1"/>
</dbReference>
<dbReference type="AlphaFoldDB" id="A0A941W5M0"/>
<feature type="transmembrane region" description="Helical" evidence="6">
    <location>
        <begin position="410"/>
        <end position="427"/>
    </location>
</feature>
<dbReference type="InterPro" id="IPR036866">
    <property type="entry name" value="RibonucZ/Hydroxyglut_hydro"/>
</dbReference>
<proteinExistence type="predicted"/>
<dbReference type="Pfam" id="PF03772">
    <property type="entry name" value="Competence"/>
    <property type="match status" value="1"/>
</dbReference>
<feature type="transmembrane region" description="Helical" evidence="6">
    <location>
        <begin position="342"/>
        <end position="359"/>
    </location>
</feature>
<evidence type="ECO:0000256" key="3">
    <source>
        <dbReference type="ARBA" id="ARBA00022692"/>
    </source>
</evidence>
<dbReference type="GO" id="GO:0005886">
    <property type="term" value="C:plasma membrane"/>
    <property type="evidence" value="ECO:0007669"/>
    <property type="project" value="UniProtKB-SubCell"/>
</dbReference>
<evidence type="ECO:0000256" key="4">
    <source>
        <dbReference type="ARBA" id="ARBA00022989"/>
    </source>
</evidence>
<dbReference type="Pfam" id="PF00753">
    <property type="entry name" value="Lactamase_B"/>
    <property type="match status" value="1"/>
</dbReference>
<feature type="transmembrane region" description="Helical" evidence="6">
    <location>
        <begin position="365"/>
        <end position="381"/>
    </location>
</feature>
<feature type="transmembrane region" description="Helical" evidence="6">
    <location>
        <begin position="580"/>
        <end position="601"/>
    </location>
</feature>
<feature type="transmembrane region" description="Helical" evidence="6">
    <location>
        <begin position="490"/>
        <end position="517"/>
    </location>
</feature>
<evidence type="ECO:0000313" key="9">
    <source>
        <dbReference type="Proteomes" id="UP000722750"/>
    </source>
</evidence>
<dbReference type="InterPro" id="IPR001279">
    <property type="entry name" value="Metallo-B-lactamas"/>
</dbReference>